<sequence length="410" mass="45169">MHQSIHLLLLVVSFALLCSQLLVRQKQLVHLLFAAFCGSVCLMAIKRLGGADLGLYQYLVGMGICMTCNGYWLLSRAMFRKQHAINWQHVLVAGSIALLIVASQGLSLLQQLWPAGQPLFTSSRVIVNELLNLFSSTILMLTAWEACRGYAQTQGAERRHRQLFLATFVAAVTLCAVIAKIWLPAKGAALQMEVLSAGAAVAILVMTQWLIRQRFAAPTAESAGAAEPEHQPQAIANSVQQALQTQLQAQAQTQTQTQTQREQQLQPALPTAASSDATGTTALSQADLALFAQLQLLLFQEKLYLQANLRLTDVAQQLQVPEYRVSRLIRSQLHASNFNNFINTLRIEHAKSLLADPTKQHWPVLVVGLESGFASVGPFTRAFKTQTGDTPNEYRLKQREPAVLADWVHS</sequence>
<evidence type="ECO:0000256" key="2">
    <source>
        <dbReference type="ARBA" id="ARBA00023125"/>
    </source>
</evidence>
<proteinExistence type="predicted"/>
<dbReference type="Gene3D" id="1.10.10.60">
    <property type="entry name" value="Homeodomain-like"/>
    <property type="match status" value="1"/>
</dbReference>
<dbReference type="InterPro" id="IPR009057">
    <property type="entry name" value="Homeodomain-like_sf"/>
</dbReference>
<keyword evidence="5" id="KW-0812">Transmembrane</keyword>
<keyword evidence="1" id="KW-0805">Transcription regulation</keyword>
<accession>A0ABV6BAG0</accession>
<dbReference type="PROSITE" id="PS01124">
    <property type="entry name" value="HTH_ARAC_FAMILY_2"/>
    <property type="match status" value="1"/>
</dbReference>
<keyword evidence="3" id="KW-0804">Transcription</keyword>
<feature type="transmembrane region" description="Helical" evidence="5">
    <location>
        <begin position="6"/>
        <end position="23"/>
    </location>
</feature>
<dbReference type="PROSITE" id="PS00041">
    <property type="entry name" value="HTH_ARAC_FAMILY_1"/>
    <property type="match status" value="1"/>
</dbReference>
<keyword evidence="8" id="KW-1185">Reference proteome</keyword>
<feature type="region of interest" description="Disordered" evidence="4">
    <location>
        <begin position="252"/>
        <end position="277"/>
    </location>
</feature>
<organism evidence="7 8">
    <name type="scientific">Rheinheimera tilapiae</name>
    <dbReference type="NCBI Taxonomy" id="875043"/>
    <lineage>
        <taxon>Bacteria</taxon>
        <taxon>Pseudomonadati</taxon>
        <taxon>Pseudomonadota</taxon>
        <taxon>Gammaproteobacteria</taxon>
        <taxon>Chromatiales</taxon>
        <taxon>Chromatiaceae</taxon>
        <taxon>Rheinheimera</taxon>
    </lineage>
</organism>
<dbReference type="EMBL" id="JBHLXP010000001">
    <property type="protein sequence ID" value="MFC0047062.1"/>
    <property type="molecule type" value="Genomic_DNA"/>
</dbReference>
<evidence type="ECO:0000313" key="8">
    <source>
        <dbReference type="Proteomes" id="UP001589813"/>
    </source>
</evidence>
<evidence type="ECO:0000313" key="7">
    <source>
        <dbReference type="EMBL" id="MFC0047062.1"/>
    </source>
</evidence>
<dbReference type="PANTHER" id="PTHR43280">
    <property type="entry name" value="ARAC-FAMILY TRANSCRIPTIONAL REGULATOR"/>
    <property type="match status" value="1"/>
</dbReference>
<evidence type="ECO:0000256" key="1">
    <source>
        <dbReference type="ARBA" id="ARBA00023015"/>
    </source>
</evidence>
<keyword evidence="5" id="KW-1133">Transmembrane helix</keyword>
<keyword evidence="5" id="KW-0472">Membrane</keyword>
<gene>
    <name evidence="7" type="ORF">ACFFJP_02015</name>
</gene>
<evidence type="ECO:0000256" key="3">
    <source>
        <dbReference type="ARBA" id="ARBA00023163"/>
    </source>
</evidence>
<protein>
    <submittedName>
        <fullName evidence="7">Helix-turn-helix transcriptional regulator</fullName>
    </submittedName>
</protein>
<evidence type="ECO:0000256" key="4">
    <source>
        <dbReference type="SAM" id="MobiDB-lite"/>
    </source>
</evidence>
<feature type="transmembrane region" description="Helical" evidence="5">
    <location>
        <begin position="86"/>
        <end position="110"/>
    </location>
</feature>
<keyword evidence="2" id="KW-0238">DNA-binding</keyword>
<feature type="transmembrane region" description="Helical" evidence="5">
    <location>
        <begin position="55"/>
        <end position="74"/>
    </location>
</feature>
<dbReference type="SMART" id="SM00342">
    <property type="entry name" value="HTH_ARAC"/>
    <property type="match status" value="1"/>
</dbReference>
<dbReference type="InterPro" id="IPR018062">
    <property type="entry name" value="HTH_AraC-typ_CS"/>
</dbReference>
<dbReference type="SUPFAM" id="SSF46689">
    <property type="entry name" value="Homeodomain-like"/>
    <property type="match status" value="1"/>
</dbReference>
<dbReference type="PANTHER" id="PTHR43280:SF29">
    <property type="entry name" value="ARAC-FAMILY TRANSCRIPTIONAL REGULATOR"/>
    <property type="match status" value="1"/>
</dbReference>
<feature type="domain" description="HTH araC/xylS-type" evidence="6">
    <location>
        <begin position="294"/>
        <end position="397"/>
    </location>
</feature>
<dbReference type="Pfam" id="PF12833">
    <property type="entry name" value="HTH_18"/>
    <property type="match status" value="1"/>
</dbReference>
<dbReference type="InterPro" id="IPR018060">
    <property type="entry name" value="HTH_AraC"/>
</dbReference>
<dbReference type="RefSeq" id="WP_377239943.1">
    <property type="nucleotide sequence ID" value="NZ_JBHLXP010000001.1"/>
</dbReference>
<evidence type="ECO:0000259" key="6">
    <source>
        <dbReference type="PROSITE" id="PS01124"/>
    </source>
</evidence>
<name>A0ABV6BAG0_9GAMM</name>
<evidence type="ECO:0000256" key="5">
    <source>
        <dbReference type="SAM" id="Phobius"/>
    </source>
</evidence>
<reference evidence="7 8" key="1">
    <citation type="submission" date="2024-09" db="EMBL/GenBank/DDBJ databases">
        <authorList>
            <person name="Sun Q."/>
            <person name="Mori K."/>
        </authorList>
    </citation>
    <scope>NUCLEOTIDE SEQUENCE [LARGE SCALE GENOMIC DNA]</scope>
    <source>
        <strain evidence="7 8">KCTC 23315</strain>
    </source>
</reference>
<dbReference type="Proteomes" id="UP001589813">
    <property type="component" value="Unassembled WGS sequence"/>
</dbReference>
<feature type="transmembrane region" description="Helical" evidence="5">
    <location>
        <begin position="189"/>
        <end position="211"/>
    </location>
</feature>
<comment type="caution">
    <text evidence="7">The sequence shown here is derived from an EMBL/GenBank/DDBJ whole genome shotgun (WGS) entry which is preliminary data.</text>
</comment>
<feature type="transmembrane region" description="Helical" evidence="5">
    <location>
        <begin position="30"/>
        <end position="49"/>
    </location>
</feature>
<feature type="transmembrane region" description="Helical" evidence="5">
    <location>
        <begin position="163"/>
        <end position="183"/>
    </location>
</feature>
<feature type="transmembrane region" description="Helical" evidence="5">
    <location>
        <begin position="130"/>
        <end position="151"/>
    </location>
</feature>